<name>A0AAD2DAV5_EUPCR</name>
<dbReference type="GO" id="GO:0008270">
    <property type="term" value="F:zinc ion binding"/>
    <property type="evidence" value="ECO:0007669"/>
    <property type="project" value="UniProtKB-KW"/>
</dbReference>
<dbReference type="PANTHER" id="PTHR31669:SF251">
    <property type="entry name" value="PROTEIN FAR1-RELATED SEQUENCE"/>
    <property type="match status" value="1"/>
</dbReference>
<keyword evidence="9" id="KW-1185">Reference proteome</keyword>
<feature type="region of interest" description="Disordered" evidence="6">
    <location>
        <begin position="17"/>
        <end position="59"/>
    </location>
</feature>
<feature type="compositionally biased region" description="Basic residues" evidence="6">
    <location>
        <begin position="41"/>
        <end position="57"/>
    </location>
</feature>
<evidence type="ECO:0000313" key="9">
    <source>
        <dbReference type="Proteomes" id="UP001295684"/>
    </source>
</evidence>
<sequence>MALRSLENLPCEIAREDDGELIDKRLQSSSEDSDDDSDMPKKKHKKKKRDQKYKRKSLNSTLIEKAKKARKWRRVNAAISSATKFSTKTYTFSEKSPNGHRLPVAHTQTFPDIGDLYLTIQKYSDDLGFEIKFDKKDKSIICTRGGGIRVATVKKGKLQVEESEEMTGCPFKITVKQNNTGEWIARSVTNQHNHLMKKEAQPEFGEDVQKIISKFRGDLGAHISINVKNQANISYFKHGLEMAEVIRECKEKYKEEKTDEQEIIDYIVDLKKLPPDNLDLVTNLAKYCIEKQKEFPSLDFKVRKDLRYICWTLVKKERRGVIGDAIIIDTTMTPELNGSCWYMVIFQAINEYGIIEPIFICLCSNINYKKIVSMMISYRQLGFDKPFSVICDDEDHILTAIRDELKIGKFKHDPRLLICKDHMFYSLRKRLEKCKDLDPQKIPEVCSEIDKIINIPTKARYKQRFKNYIYKFDAMPKARKVIKRYFKHKKYFNEILHFKGLNIWKSKQKGIFEKKIEVVDEKAFRKFDFTPEAEIPLHLAHYKNRYRAYGYYDTEVPVYRSFCASAKQSLLNIRFLKRCLYTNHKILDNLLDTHTKIHLDIQCRKTFLDGYPNSTDIIETIRRISQTKIRIKRKDEHVNIYIAEIIKDAELPKDLPENLLYHLYCFNTDKVYIPQTLIEALYIDLDQSHELEIREDRTLSCTCGSFYKIGFLCIHMFALLDYLDLDLMNNLNMVRDCWLKKVPTVKGLDYQFKTIMRYFNK</sequence>
<dbReference type="Proteomes" id="UP001295684">
    <property type="component" value="Unassembled WGS sequence"/>
</dbReference>
<dbReference type="SMART" id="SM00575">
    <property type="entry name" value="ZnF_PMZ"/>
    <property type="match status" value="1"/>
</dbReference>
<accession>A0AAD2DAV5</accession>
<evidence type="ECO:0000256" key="4">
    <source>
        <dbReference type="ARBA" id="ARBA00022833"/>
    </source>
</evidence>
<keyword evidence="3 5" id="KW-0863">Zinc-finger</keyword>
<keyword evidence="4" id="KW-0862">Zinc</keyword>
<dbReference type="InterPro" id="IPR031052">
    <property type="entry name" value="FHY3/FAR1"/>
</dbReference>
<evidence type="ECO:0000256" key="1">
    <source>
        <dbReference type="ARBA" id="ARBA00005889"/>
    </source>
</evidence>
<feature type="domain" description="SWIM-type" evidence="7">
    <location>
        <begin position="689"/>
        <end position="724"/>
    </location>
</feature>
<dbReference type="PROSITE" id="PS50966">
    <property type="entry name" value="ZF_SWIM"/>
    <property type="match status" value="1"/>
</dbReference>
<gene>
    <name evidence="8" type="ORF">ECRASSUSDP1_LOCUS27587</name>
</gene>
<feature type="compositionally biased region" description="Basic and acidic residues" evidence="6">
    <location>
        <begin position="17"/>
        <end position="26"/>
    </location>
</feature>
<dbReference type="EMBL" id="CAMPGE010028468">
    <property type="protein sequence ID" value="CAI2385988.1"/>
    <property type="molecule type" value="Genomic_DNA"/>
</dbReference>
<evidence type="ECO:0000313" key="8">
    <source>
        <dbReference type="EMBL" id="CAI2385988.1"/>
    </source>
</evidence>
<keyword evidence="2" id="KW-0479">Metal-binding</keyword>
<dbReference type="InterPro" id="IPR007527">
    <property type="entry name" value="Znf_SWIM"/>
</dbReference>
<comment type="similarity">
    <text evidence="1">Belongs to the FHY3/FAR1 family.</text>
</comment>
<proteinExistence type="inferred from homology"/>
<evidence type="ECO:0000256" key="3">
    <source>
        <dbReference type="ARBA" id="ARBA00022771"/>
    </source>
</evidence>
<protein>
    <recommendedName>
        <fullName evidence="7">SWIM-type domain-containing protein</fullName>
    </recommendedName>
</protein>
<dbReference type="AlphaFoldDB" id="A0AAD2DAV5"/>
<dbReference type="PANTHER" id="PTHR31669">
    <property type="entry name" value="PROTEIN FAR1-RELATED SEQUENCE 10-RELATED"/>
    <property type="match status" value="1"/>
</dbReference>
<evidence type="ECO:0000259" key="7">
    <source>
        <dbReference type="PROSITE" id="PS50966"/>
    </source>
</evidence>
<reference evidence="8" key="1">
    <citation type="submission" date="2023-07" db="EMBL/GenBank/DDBJ databases">
        <authorList>
            <consortium name="AG Swart"/>
            <person name="Singh M."/>
            <person name="Singh A."/>
            <person name="Seah K."/>
            <person name="Emmerich C."/>
        </authorList>
    </citation>
    <scope>NUCLEOTIDE SEQUENCE</scope>
    <source>
        <strain evidence="8">DP1</strain>
    </source>
</reference>
<evidence type="ECO:0000256" key="2">
    <source>
        <dbReference type="ARBA" id="ARBA00022723"/>
    </source>
</evidence>
<dbReference type="InterPro" id="IPR006564">
    <property type="entry name" value="Znf_PMZ"/>
</dbReference>
<evidence type="ECO:0000256" key="5">
    <source>
        <dbReference type="PROSITE-ProRule" id="PRU00325"/>
    </source>
</evidence>
<evidence type="ECO:0000256" key="6">
    <source>
        <dbReference type="SAM" id="MobiDB-lite"/>
    </source>
</evidence>
<organism evidence="8 9">
    <name type="scientific">Euplotes crassus</name>
    <dbReference type="NCBI Taxonomy" id="5936"/>
    <lineage>
        <taxon>Eukaryota</taxon>
        <taxon>Sar</taxon>
        <taxon>Alveolata</taxon>
        <taxon>Ciliophora</taxon>
        <taxon>Intramacronucleata</taxon>
        <taxon>Spirotrichea</taxon>
        <taxon>Hypotrichia</taxon>
        <taxon>Euplotida</taxon>
        <taxon>Euplotidae</taxon>
        <taxon>Moneuplotes</taxon>
    </lineage>
</organism>
<dbReference type="GO" id="GO:0006355">
    <property type="term" value="P:regulation of DNA-templated transcription"/>
    <property type="evidence" value="ECO:0007669"/>
    <property type="project" value="InterPro"/>
</dbReference>
<comment type="caution">
    <text evidence="8">The sequence shown here is derived from an EMBL/GenBank/DDBJ whole genome shotgun (WGS) entry which is preliminary data.</text>
</comment>